<protein>
    <submittedName>
        <fullName evidence="1">Uncharacterized protein</fullName>
    </submittedName>
</protein>
<organism evidence="1 2">
    <name type="scientific">Nephila pilipes</name>
    <name type="common">Giant wood spider</name>
    <name type="synonym">Nephila maculata</name>
    <dbReference type="NCBI Taxonomy" id="299642"/>
    <lineage>
        <taxon>Eukaryota</taxon>
        <taxon>Metazoa</taxon>
        <taxon>Ecdysozoa</taxon>
        <taxon>Arthropoda</taxon>
        <taxon>Chelicerata</taxon>
        <taxon>Arachnida</taxon>
        <taxon>Araneae</taxon>
        <taxon>Araneomorphae</taxon>
        <taxon>Entelegynae</taxon>
        <taxon>Araneoidea</taxon>
        <taxon>Nephilidae</taxon>
        <taxon>Nephila</taxon>
    </lineage>
</organism>
<reference evidence="1" key="1">
    <citation type="submission" date="2020-08" db="EMBL/GenBank/DDBJ databases">
        <title>Multicomponent nature underlies the extraordinary mechanical properties of spider dragline silk.</title>
        <authorList>
            <person name="Kono N."/>
            <person name="Nakamura H."/>
            <person name="Mori M."/>
            <person name="Yoshida Y."/>
            <person name="Ohtoshi R."/>
            <person name="Malay A.D."/>
            <person name="Moran D.A.P."/>
            <person name="Tomita M."/>
            <person name="Numata K."/>
            <person name="Arakawa K."/>
        </authorList>
    </citation>
    <scope>NUCLEOTIDE SEQUENCE</scope>
</reference>
<dbReference type="OrthoDB" id="6430165at2759"/>
<gene>
    <name evidence="1" type="primary">AVEN_261774_1</name>
    <name evidence="1" type="ORF">NPIL_284551</name>
</gene>
<keyword evidence="2" id="KW-1185">Reference proteome</keyword>
<comment type="caution">
    <text evidence="1">The sequence shown here is derived from an EMBL/GenBank/DDBJ whole genome shotgun (WGS) entry which is preliminary data.</text>
</comment>
<evidence type="ECO:0000313" key="1">
    <source>
        <dbReference type="EMBL" id="GFT70516.1"/>
    </source>
</evidence>
<dbReference type="EMBL" id="BMAW01020882">
    <property type="protein sequence ID" value="GFT70516.1"/>
    <property type="molecule type" value="Genomic_DNA"/>
</dbReference>
<name>A0A8X6PIQ3_NEPPI</name>
<accession>A0A8X6PIQ3</accession>
<dbReference type="Proteomes" id="UP000887013">
    <property type="component" value="Unassembled WGS sequence"/>
</dbReference>
<proteinExistence type="predicted"/>
<sequence>MANHKLSTSYGIVVKTDCKRIVVLRRKVPYCIQDFFHRMHKKKCQVPSQFSEMQCQFEDEWLPHLKEHELVDYKRYLDGDIFEDLYDFPHGQLGRSNKQKSEILDMSPFCLLDR</sequence>
<evidence type="ECO:0000313" key="2">
    <source>
        <dbReference type="Proteomes" id="UP000887013"/>
    </source>
</evidence>
<feature type="non-terminal residue" evidence="1">
    <location>
        <position position="114"/>
    </location>
</feature>
<dbReference type="AlphaFoldDB" id="A0A8X6PIQ3"/>